<dbReference type="Proteomes" id="UP001163687">
    <property type="component" value="Chromosome"/>
</dbReference>
<feature type="domain" description="VOC" evidence="1">
    <location>
        <begin position="4"/>
        <end position="125"/>
    </location>
</feature>
<dbReference type="PANTHER" id="PTHR36437:SF2">
    <property type="entry name" value="GLYOXALASE_BLEOMYCIN RESISTANCE PROTEIN_DIOXYGENASE"/>
    <property type="match status" value="1"/>
</dbReference>
<keyword evidence="3" id="KW-1185">Reference proteome</keyword>
<proteinExistence type="predicted"/>
<gene>
    <name evidence="2" type="ORF">caldi_14800</name>
</gene>
<accession>A0AA35CJF8</accession>
<evidence type="ECO:0000313" key="3">
    <source>
        <dbReference type="Proteomes" id="UP001163687"/>
    </source>
</evidence>
<dbReference type="InterPro" id="IPR029068">
    <property type="entry name" value="Glyas_Bleomycin-R_OHBP_Dase"/>
</dbReference>
<dbReference type="AlphaFoldDB" id="A0AA35CJF8"/>
<keyword evidence="2" id="KW-0456">Lyase</keyword>
<dbReference type="InterPro" id="IPR004360">
    <property type="entry name" value="Glyas_Fos-R_dOase_dom"/>
</dbReference>
<protein>
    <submittedName>
        <fullName evidence="2">Lactoylglutathione lyase</fullName>
    </submittedName>
</protein>
<evidence type="ECO:0000259" key="1">
    <source>
        <dbReference type="PROSITE" id="PS51819"/>
    </source>
</evidence>
<dbReference type="Gene3D" id="3.10.180.10">
    <property type="entry name" value="2,3-Dihydroxybiphenyl 1,2-Dioxygenase, domain 1"/>
    <property type="match status" value="1"/>
</dbReference>
<dbReference type="GO" id="GO:0016829">
    <property type="term" value="F:lyase activity"/>
    <property type="evidence" value="ECO:0007669"/>
    <property type="project" value="UniProtKB-KW"/>
</dbReference>
<dbReference type="EMBL" id="AP025628">
    <property type="protein sequence ID" value="BDG60390.1"/>
    <property type="molecule type" value="Genomic_DNA"/>
</dbReference>
<name>A0AA35CJF8_9FIRM</name>
<evidence type="ECO:0000313" key="2">
    <source>
        <dbReference type="EMBL" id="BDG60390.1"/>
    </source>
</evidence>
<dbReference type="PROSITE" id="PS51819">
    <property type="entry name" value="VOC"/>
    <property type="match status" value="1"/>
</dbReference>
<sequence>MLTRVRSVGIYVSDQQRALEFYTQVLGCELVTDMPMGPGPDAPRWIEVRLPGDTTKLVLVTPRGQENRIGTFSNVIFFSDDMERTYAELTGRGVEFPTPPQRAPWGKWWATFRDPDGNEYGLALASEA</sequence>
<dbReference type="InterPro" id="IPR037523">
    <property type="entry name" value="VOC_core"/>
</dbReference>
<dbReference type="SUPFAM" id="SSF54593">
    <property type="entry name" value="Glyoxalase/Bleomycin resistance protein/Dihydroxybiphenyl dioxygenase"/>
    <property type="match status" value="1"/>
</dbReference>
<dbReference type="PANTHER" id="PTHR36437">
    <property type="entry name" value="GLYOXALASE/BLEOMYCIN RESISTANCE PROTEIN/DIOXYGENASE"/>
    <property type="match status" value="1"/>
</dbReference>
<dbReference type="Pfam" id="PF00903">
    <property type="entry name" value="Glyoxalase"/>
    <property type="match status" value="1"/>
</dbReference>
<dbReference type="RefSeq" id="WP_264844417.1">
    <property type="nucleotide sequence ID" value="NZ_AP025628.1"/>
</dbReference>
<dbReference type="KEGG" id="cmic:caldi_14800"/>
<reference evidence="2" key="1">
    <citation type="submission" date="2022-03" db="EMBL/GenBank/DDBJ databases">
        <title>Complete genome sequence of Caldinitratiruptor microaerophilus.</title>
        <authorList>
            <person name="Mukaiyama R."/>
            <person name="Nishiyama T."/>
            <person name="Ueda K."/>
        </authorList>
    </citation>
    <scope>NUCLEOTIDE SEQUENCE</scope>
    <source>
        <strain evidence="2">JCM 16183</strain>
    </source>
</reference>
<organism evidence="2 3">
    <name type="scientific">Caldinitratiruptor microaerophilus</name>
    <dbReference type="NCBI Taxonomy" id="671077"/>
    <lineage>
        <taxon>Bacteria</taxon>
        <taxon>Bacillati</taxon>
        <taxon>Bacillota</taxon>
        <taxon>Clostridia</taxon>
        <taxon>Eubacteriales</taxon>
        <taxon>Symbiobacteriaceae</taxon>
        <taxon>Caldinitratiruptor</taxon>
    </lineage>
</organism>